<feature type="region of interest" description="Disordered" evidence="1">
    <location>
        <begin position="15"/>
        <end position="98"/>
    </location>
</feature>
<name>A0A2M8L5T8_9BACT</name>
<accession>A0A2M8L5T8</accession>
<feature type="compositionally biased region" description="Basic and acidic residues" evidence="1">
    <location>
        <begin position="15"/>
        <end position="53"/>
    </location>
</feature>
<sequence>MPKPSIQNIARAAEQLREERDETLTRQRVTEIETEMKERRLARQEELRQRRQQPEPTQEELAAQQAQEQPLQEPAGKQQIKTAQTRAQPETVGRRIGG</sequence>
<feature type="compositionally biased region" description="Polar residues" evidence="1">
    <location>
        <begin position="79"/>
        <end position="88"/>
    </location>
</feature>
<protein>
    <submittedName>
        <fullName evidence="2">Uncharacterized protein</fullName>
    </submittedName>
</protein>
<dbReference type="EMBL" id="PFEL01000046">
    <property type="protein sequence ID" value="PJE69204.1"/>
    <property type="molecule type" value="Genomic_DNA"/>
</dbReference>
<dbReference type="AlphaFoldDB" id="A0A2M8L5T8"/>
<proteinExistence type="predicted"/>
<reference evidence="3" key="1">
    <citation type="submission" date="2017-09" db="EMBL/GenBank/DDBJ databases">
        <title>Depth-based differentiation of microbial function through sediment-hosted aquifers and enrichment of novel symbionts in the deep terrestrial subsurface.</title>
        <authorList>
            <person name="Probst A.J."/>
            <person name="Ladd B."/>
            <person name="Jarett J.K."/>
            <person name="Geller-Mcgrath D.E."/>
            <person name="Sieber C.M.K."/>
            <person name="Emerson J.B."/>
            <person name="Anantharaman K."/>
            <person name="Thomas B.C."/>
            <person name="Malmstrom R."/>
            <person name="Stieglmeier M."/>
            <person name="Klingl A."/>
            <person name="Woyke T."/>
            <person name="Ryan C.M."/>
            <person name="Banfield J.F."/>
        </authorList>
    </citation>
    <scope>NUCLEOTIDE SEQUENCE [LARGE SCALE GENOMIC DNA]</scope>
</reference>
<evidence type="ECO:0000256" key="1">
    <source>
        <dbReference type="SAM" id="MobiDB-lite"/>
    </source>
</evidence>
<evidence type="ECO:0000313" key="3">
    <source>
        <dbReference type="Proteomes" id="UP000229500"/>
    </source>
</evidence>
<comment type="caution">
    <text evidence="2">The sequence shown here is derived from an EMBL/GenBank/DDBJ whole genome shotgun (WGS) entry which is preliminary data.</text>
</comment>
<evidence type="ECO:0000313" key="2">
    <source>
        <dbReference type="EMBL" id="PJE69204.1"/>
    </source>
</evidence>
<dbReference type="Proteomes" id="UP000229500">
    <property type="component" value="Unassembled WGS sequence"/>
</dbReference>
<organism evidence="2 3">
    <name type="scientific">Candidatus Shapirobacteria bacterium CG10_big_fil_rev_8_21_14_0_10_38_14</name>
    <dbReference type="NCBI Taxonomy" id="1974483"/>
    <lineage>
        <taxon>Bacteria</taxon>
        <taxon>Candidatus Shapironibacteriota</taxon>
    </lineage>
</organism>
<feature type="compositionally biased region" description="Low complexity" evidence="1">
    <location>
        <begin position="54"/>
        <end position="75"/>
    </location>
</feature>
<gene>
    <name evidence="2" type="ORF">COU96_01050</name>
</gene>